<protein>
    <recommendedName>
        <fullName evidence="3">Xylose isomerase-like TIM barrel domain-containing protein</fullName>
    </recommendedName>
</protein>
<name>A0A9X0MK96_BACCE</name>
<gene>
    <name evidence="1" type="ORF">AT268_33235</name>
</gene>
<accession>A0A9X0MK96</accession>
<evidence type="ECO:0008006" key="3">
    <source>
        <dbReference type="Google" id="ProtNLM"/>
    </source>
</evidence>
<dbReference type="RefSeq" id="WP_061662681.1">
    <property type="nucleotide sequence ID" value="NZ_LOMO01000001.1"/>
</dbReference>
<evidence type="ECO:0000313" key="2">
    <source>
        <dbReference type="Proteomes" id="UP000075476"/>
    </source>
</evidence>
<comment type="caution">
    <text evidence="1">The sequence shown here is derived from an EMBL/GenBank/DDBJ whole genome shotgun (WGS) entry which is preliminary data.</text>
</comment>
<dbReference type="EMBL" id="LOMO01000001">
    <property type="protein sequence ID" value="KXY51346.1"/>
    <property type="molecule type" value="Genomic_DNA"/>
</dbReference>
<proteinExistence type="predicted"/>
<reference evidence="1 2" key="1">
    <citation type="submission" date="2015-12" db="EMBL/GenBank/DDBJ databases">
        <title>Bacillus cereus Group isolate.</title>
        <authorList>
            <person name="Kovac J."/>
        </authorList>
    </citation>
    <scope>NUCLEOTIDE SEQUENCE [LARGE SCALE GENOMIC DNA]</scope>
    <source>
        <strain evidence="1 2">FSL K6-0073</strain>
    </source>
</reference>
<evidence type="ECO:0000313" key="1">
    <source>
        <dbReference type="EMBL" id="KXY51346.1"/>
    </source>
</evidence>
<organism evidence="1 2">
    <name type="scientific">Bacillus cereus</name>
    <dbReference type="NCBI Taxonomy" id="1396"/>
    <lineage>
        <taxon>Bacteria</taxon>
        <taxon>Bacillati</taxon>
        <taxon>Bacillota</taxon>
        <taxon>Bacilli</taxon>
        <taxon>Bacillales</taxon>
        <taxon>Bacillaceae</taxon>
        <taxon>Bacillus</taxon>
        <taxon>Bacillus cereus group</taxon>
    </lineage>
</organism>
<sequence>MKFGQMSIRKVSGKADYVQLDICGLTVEEALDKYKIYAPLPVILHGDWTKKGQSENNVLSRYKEYIQIIIALQQVTVVYGITIHPPSKKKMGWHIFKSLCTRVEEETNCPVFVENRSNSRLHVSLPEEAIEISHEVKMTIDIPQLFIACGYDKSCFIETLKNMNWKNIKELHLANLNKTEKNTLVARKLNDGLLNYEEILSYLPNDAFVTFEILGGVPTFETQRDVFLNMKKVVIV</sequence>
<dbReference type="AlphaFoldDB" id="A0A9X0MK96"/>
<dbReference type="Proteomes" id="UP000075476">
    <property type="component" value="Unassembled WGS sequence"/>
</dbReference>